<feature type="transmembrane region" description="Helical" evidence="1">
    <location>
        <begin position="61"/>
        <end position="79"/>
    </location>
</feature>
<protein>
    <submittedName>
        <fullName evidence="2">Uncharacterized protein</fullName>
    </submittedName>
</protein>
<dbReference type="Proteomes" id="UP000509327">
    <property type="component" value="Chromosome"/>
</dbReference>
<evidence type="ECO:0000313" key="4">
    <source>
        <dbReference type="Proteomes" id="UP000247790"/>
    </source>
</evidence>
<reference evidence="2 4" key="1">
    <citation type="submission" date="2018-06" db="EMBL/GenBank/DDBJ databases">
        <title>Genomic Encyclopedia of Type Strains, Phase III (KMG-III): the genomes of soil and plant-associated and newly described type strains.</title>
        <authorList>
            <person name="Whitman W."/>
        </authorList>
    </citation>
    <scope>NUCLEOTIDE SEQUENCE [LARGE SCALE GENOMIC DNA]</scope>
    <source>
        <strain evidence="2 4">CECT 7022</strain>
    </source>
</reference>
<keyword evidence="5" id="KW-1185">Reference proteome</keyword>
<dbReference type="EMBL" id="CP054614">
    <property type="protein sequence ID" value="QKS56520.1"/>
    <property type="molecule type" value="Genomic_DNA"/>
</dbReference>
<dbReference type="RefSeq" id="WP_110896477.1">
    <property type="nucleotide sequence ID" value="NZ_CP054614.1"/>
</dbReference>
<evidence type="ECO:0000313" key="5">
    <source>
        <dbReference type="Proteomes" id="UP000509327"/>
    </source>
</evidence>
<evidence type="ECO:0000313" key="2">
    <source>
        <dbReference type="EMBL" id="PYE49799.1"/>
    </source>
</evidence>
<accession>A0A2V4VT55</accession>
<name>A0A2V4VT55_PAEBA</name>
<keyword evidence="1" id="KW-1133">Transmembrane helix</keyword>
<organism evidence="2 4">
    <name type="scientific">Paenibacillus barcinonensis</name>
    <dbReference type="NCBI Taxonomy" id="198119"/>
    <lineage>
        <taxon>Bacteria</taxon>
        <taxon>Bacillati</taxon>
        <taxon>Bacillota</taxon>
        <taxon>Bacilli</taxon>
        <taxon>Bacillales</taxon>
        <taxon>Paenibacillaceae</taxon>
        <taxon>Paenibacillus</taxon>
    </lineage>
</organism>
<sequence>MKNEIRKGVNEAKESDNGVTWLFTEIFIISVVLGIYYTSWWVFGGAIVVTMIALMIKPLRILILVLLSLACGYVGWIIGHWFDSTAASVVLSVLFALAAGGAHIWANQWLDDNS</sequence>
<proteinExistence type="predicted"/>
<evidence type="ECO:0000256" key="1">
    <source>
        <dbReference type="SAM" id="Phobius"/>
    </source>
</evidence>
<reference evidence="3 5" key="2">
    <citation type="submission" date="2020-06" db="EMBL/GenBank/DDBJ databases">
        <title>Complete genome of Paenibacillus barcinonensis KACC11450.</title>
        <authorList>
            <person name="Kim M."/>
            <person name="Park Y.-J."/>
            <person name="Shin J.-H."/>
        </authorList>
    </citation>
    <scope>NUCLEOTIDE SEQUENCE [LARGE SCALE GENOMIC DNA]</scope>
    <source>
        <strain evidence="3 5">KACC11450</strain>
    </source>
</reference>
<dbReference type="OrthoDB" id="3008506at2"/>
<feature type="transmembrane region" description="Helical" evidence="1">
    <location>
        <begin position="26"/>
        <end position="54"/>
    </location>
</feature>
<keyword evidence="1" id="KW-0472">Membrane</keyword>
<gene>
    <name evidence="2" type="ORF">DFQ00_105303</name>
    <name evidence="3" type="ORF">HUB98_09315</name>
</gene>
<dbReference type="AlphaFoldDB" id="A0A2V4VT55"/>
<evidence type="ECO:0000313" key="3">
    <source>
        <dbReference type="EMBL" id="QKS56520.1"/>
    </source>
</evidence>
<keyword evidence="1" id="KW-0812">Transmembrane</keyword>
<dbReference type="Proteomes" id="UP000247790">
    <property type="component" value="Unassembled WGS sequence"/>
</dbReference>
<feature type="transmembrane region" description="Helical" evidence="1">
    <location>
        <begin position="85"/>
        <end position="106"/>
    </location>
</feature>
<dbReference type="EMBL" id="QJSW01000005">
    <property type="protein sequence ID" value="PYE49799.1"/>
    <property type="molecule type" value="Genomic_DNA"/>
</dbReference>